<dbReference type="Proteomes" id="UP000826271">
    <property type="component" value="Unassembled WGS sequence"/>
</dbReference>
<evidence type="ECO:0000256" key="2">
    <source>
        <dbReference type="ARBA" id="ARBA00009187"/>
    </source>
</evidence>
<dbReference type="PANTHER" id="PTHR14467">
    <property type="entry name" value="ARV1"/>
    <property type="match status" value="1"/>
</dbReference>
<comment type="function">
    <text evidence="10">Mediator of sterol homeostasis involved in sterol uptake, trafficking and distribution into membranes.</text>
</comment>
<dbReference type="InterPro" id="IPR007290">
    <property type="entry name" value="Arv1"/>
</dbReference>
<name>A0AAV6WYW9_9LAMI</name>
<dbReference type="GO" id="GO:0032541">
    <property type="term" value="C:cortical endoplasmic reticulum"/>
    <property type="evidence" value="ECO:0007669"/>
    <property type="project" value="TreeGrafter"/>
</dbReference>
<evidence type="ECO:0000313" key="11">
    <source>
        <dbReference type="EMBL" id="KAG8373662.1"/>
    </source>
</evidence>
<dbReference type="GO" id="GO:0032366">
    <property type="term" value="P:intracellular sterol transport"/>
    <property type="evidence" value="ECO:0007669"/>
    <property type="project" value="UniProtKB-UniRule"/>
</dbReference>
<dbReference type="PANTHER" id="PTHR14467:SF0">
    <property type="entry name" value="PROTEIN ARV1"/>
    <property type="match status" value="1"/>
</dbReference>
<keyword evidence="3 10" id="KW-0813">Transport</keyword>
<evidence type="ECO:0000256" key="1">
    <source>
        <dbReference type="ARBA" id="ARBA00004477"/>
    </source>
</evidence>
<proteinExistence type="inferred from homology"/>
<gene>
    <name evidence="11" type="ORF">BUALT_Bualt11G0047500</name>
</gene>
<dbReference type="Pfam" id="PF04161">
    <property type="entry name" value="Arv1"/>
    <property type="match status" value="1"/>
</dbReference>
<comment type="caution">
    <text evidence="11">The sequence shown here is derived from an EMBL/GenBank/DDBJ whole genome shotgun (WGS) entry which is preliminary data.</text>
</comment>
<dbReference type="GO" id="GO:0016125">
    <property type="term" value="P:sterol metabolic process"/>
    <property type="evidence" value="ECO:0007669"/>
    <property type="project" value="UniProtKB-UniRule"/>
</dbReference>
<dbReference type="GO" id="GO:0006665">
    <property type="term" value="P:sphingolipid metabolic process"/>
    <property type="evidence" value="ECO:0007669"/>
    <property type="project" value="UniProtKB-UniRule"/>
</dbReference>
<evidence type="ECO:0000313" key="12">
    <source>
        <dbReference type="Proteomes" id="UP000826271"/>
    </source>
</evidence>
<keyword evidence="8 10" id="KW-0443">Lipid metabolism</keyword>
<evidence type="ECO:0000256" key="9">
    <source>
        <dbReference type="ARBA" id="ARBA00023136"/>
    </source>
</evidence>
<comment type="caution">
    <text evidence="10">Lacks conserved residue(s) required for the propagation of feature annotation.</text>
</comment>
<keyword evidence="7 10" id="KW-0445">Lipid transport</keyword>
<dbReference type="EMBL" id="WHWC01000011">
    <property type="protein sequence ID" value="KAG8373662.1"/>
    <property type="molecule type" value="Genomic_DNA"/>
</dbReference>
<dbReference type="GO" id="GO:0005794">
    <property type="term" value="C:Golgi apparatus"/>
    <property type="evidence" value="ECO:0007669"/>
    <property type="project" value="TreeGrafter"/>
</dbReference>
<accession>A0AAV6WYW9</accession>
<comment type="subcellular location">
    <subcellularLocation>
        <location evidence="1 10">Endoplasmic reticulum membrane</location>
        <topology evidence="1 10">Multi-pass membrane protein</topology>
    </subcellularLocation>
</comment>
<keyword evidence="12" id="KW-1185">Reference proteome</keyword>
<sequence>MEIGGTHFRCVQCTFPIKTLYIQYSPGNIRLMKCGNCISVADEYIECEIMILIIDLILHKPKAYRHLFYNRFSRETVNFGSLLCKLTLAFLIFDISALDQMWVLSANEKELASPASAASLLLDFGKILTGVILGNVVFLCVMFHGTRKFLTASAGFYG</sequence>
<keyword evidence="5 10" id="KW-0256">Endoplasmic reticulum</keyword>
<keyword evidence="6 10" id="KW-1133">Transmembrane helix</keyword>
<evidence type="ECO:0000256" key="5">
    <source>
        <dbReference type="ARBA" id="ARBA00022824"/>
    </source>
</evidence>
<evidence type="ECO:0000256" key="7">
    <source>
        <dbReference type="ARBA" id="ARBA00023055"/>
    </source>
</evidence>
<feature type="transmembrane region" description="Helical" evidence="10">
    <location>
        <begin position="82"/>
        <end position="104"/>
    </location>
</feature>
<keyword evidence="4 10" id="KW-0812">Transmembrane</keyword>
<reference evidence="11" key="1">
    <citation type="submission" date="2019-10" db="EMBL/GenBank/DDBJ databases">
        <authorList>
            <person name="Zhang R."/>
            <person name="Pan Y."/>
            <person name="Wang J."/>
            <person name="Ma R."/>
            <person name="Yu S."/>
        </authorList>
    </citation>
    <scope>NUCLEOTIDE SEQUENCE</scope>
    <source>
        <strain evidence="11">LA-IB0</strain>
        <tissue evidence="11">Leaf</tissue>
    </source>
</reference>
<dbReference type="GO" id="GO:0005789">
    <property type="term" value="C:endoplasmic reticulum membrane"/>
    <property type="evidence" value="ECO:0007669"/>
    <property type="project" value="UniProtKB-SubCell"/>
</dbReference>
<evidence type="ECO:0000256" key="3">
    <source>
        <dbReference type="ARBA" id="ARBA00022448"/>
    </source>
</evidence>
<comment type="function">
    <text evidence="10">Regulates also the sphingolipid metabolism.</text>
</comment>
<comment type="similarity">
    <text evidence="2 10">Belongs to the ARV1 family.</text>
</comment>
<dbReference type="AlphaFoldDB" id="A0AAV6WYW9"/>
<keyword evidence="10" id="KW-0746">Sphingolipid metabolism</keyword>
<evidence type="ECO:0000256" key="10">
    <source>
        <dbReference type="RuleBase" id="RU368065"/>
    </source>
</evidence>
<organism evidence="11 12">
    <name type="scientific">Buddleja alternifolia</name>
    <dbReference type="NCBI Taxonomy" id="168488"/>
    <lineage>
        <taxon>Eukaryota</taxon>
        <taxon>Viridiplantae</taxon>
        <taxon>Streptophyta</taxon>
        <taxon>Embryophyta</taxon>
        <taxon>Tracheophyta</taxon>
        <taxon>Spermatophyta</taxon>
        <taxon>Magnoliopsida</taxon>
        <taxon>eudicotyledons</taxon>
        <taxon>Gunneridae</taxon>
        <taxon>Pentapetalae</taxon>
        <taxon>asterids</taxon>
        <taxon>lamiids</taxon>
        <taxon>Lamiales</taxon>
        <taxon>Scrophulariaceae</taxon>
        <taxon>Buddlejeae</taxon>
        <taxon>Buddleja</taxon>
    </lineage>
</organism>
<protein>
    <recommendedName>
        <fullName evidence="10">Protein ARV</fullName>
    </recommendedName>
</protein>
<keyword evidence="9 10" id="KW-0472">Membrane</keyword>
<feature type="transmembrane region" description="Helical" evidence="10">
    <location>
        <begin position="124"/>
        <end position="143"/>
    </location>
</feature>
<evidence type="ECO:0000256" key="8">
    <source>
        <dbReference type="ARBA" id="ARBA00023098"/>
    </source>
</evidence>
<evidence type="ECO:0000256" key="4">
    <source>
        <dbReference type="ARBA" id="ARBA00022692"/>
    </source>
</evidence>
<evidence type="ECO:0000256" key="6">
    <source>
        <dbReference type="ARBA" id="ARBA00022989"/>
    </source>
</evidence>
<dbReference type="GO" id="GO:0097036">
    <property type="term" value="P:regulation of plasma membrane sterol distribution"/>
    <property type="evidence" value="ECO:0007669"/>
    <property type="project" value="UniProtKB-UniRule"/>
</dbReference>